<gene>
    <name evidence="7" type="ORF">PRZ48_009339</name>
</gene>
<keyword evidence="2 6" id="KW-0812">Transmembrane</keyword>
<feature type="compositionally biased region" description="Basic and acidic residues" evidence="5">
    <location>
        <begin position="192"/>
        <end position="201"/>
    </location>
</feature>
<sequence length="211" mass="22537">MSSDEVEIGSETYSVTVTSGSFHVRQFVVAWEAKDVPKSTEPATTSLSSSNNSPLASVPLTSTPTATQPLPTATTAPPQPALSTGAKAGIAVGAILGALAVLLLTIGIIWRRRRRSRTIPPDPIEKPELPGEGIEHPQLASKTIYELPQQNKPHEAESRAAPVEMEGEWAGWEAPALVEVDMSRPSAAARNGDSEHHDRLQRLAKQSRVQG</sequence>
<accession>A0ABR0EBG1</accession>
<dbReference type="Proteomes" id="UP001305779">
    <property type="component" value="Unassembled WGS sequence"/>
</dbReference>
<keyword evidence="3 6" id="KW-1133">Transmembrane helix</keyword>
<reference evidence="7 8" key="1">
    <citation type="journal article" date="2023" name="G3 (Bethesda)">
        <title>A chromosome-level genome assembly of Zasmidium syzygii isolated from banana leaves.</title>
        <authorList>
            <person name="van Westerhoven A.C."/>
            <person name="Mehrabi R."/>
            <person name="Talebi R."/>
            <person name="Steentjes M.B.F."/>
            <person name="Corcolon B."/>
            <person name="Chong P.A."/>
            <person name="Kema G.H.J."/>
            <person name="Seidl M.F."/>
        </authorList>
    </citation>
    <scope>NUCLEOTIDE SEQUENCE [LARGE SCALE GENOMIC DNA]</scope>
    <source>
        <strain evidence="7 8">P124</strain>
    </source>
</reference>
<dbReference type="PANTHER" id="PTHR15549">
    <property type="entry name" value="PAIRED IMMUNOGLOBULIN-LIKE TYPE 2 RECEPTOR"/>
    <property type="match status" value="1"/>
</dbReference>
<proteinExistence type="predicted"/>
<evidence type="ECO:0000256" key="2">
    <source>
        <dbReference type="ARBA" id="ARBA00022692"/>
    </source>
</evidence>
<evidence type="ECO:0000256" key="4">
    <source>
        <dbReference type="ARBA" id="ARBA00023136"/>
    </source>
</evidence>
<name>A0ABR0EBG1_ZASCE</name>
<protein>
    <submittedName>
        <fullName evidence="7">Uncharacterized protein</fullName>
    </submittedName>
</protein>
<evidence type="ECO:0000256" key="3">
    <source>
        <dbReference type="ARBA" id="ARBA00022989"/>
    </source>
</evidence>
<evidence type="ECO:0000313" key="7">
    <source>
        <dbReference type="EMBL" id="KAK4498829.1"/>
    </source>
</evidence>
<evidence type="ECO:0000256" key="5">
    <source>
        <dbReference type="SAM" id="MobiDB-lite"/>
    </source>
</evidence>
<feature type="region of interest" description="Disordered" evidence="5">
    <location>
        <begin position="180"/>
        <end position="211"/>
    </location>
</feature>
<feature type="compositionally biased region" description="Low complexity" evidence="5">
    <location>
        <begin position="42"/>
        <end position="80"/>
    </location>
</feature>
<evidence type="ECO:0000313" key="8">
    <source>
        <dbReference type="Proteomes" id="UP001305779"/>
    </source>
</evidence>
<feature type="region of interest" description="Disordered" evidence="5">
    <location>
        <begin position="38"/>
        <end position="80"/>
    </location>
</feature>
<dbReference type="InterPro" id="IPR051694">
    <property type="entry name" value="Immunoregulatory_rcpt-like"/>
</dbReference>
<feature type="transmembrane region" description="Helical" evidence="6">
    <location>
        <begin position="88"/>
        <end position="110"/>
    </location>
</feature>
<evidence type="ECO:0000256" key="6">
    <source>
        <dbReference type="SAM" id="Phobius"/>
    </source>
</evidence>
<keyword evidence="8" id="KW-1185">Reference proteome</keyword>
<keyword evidence="4 6" id="KW-0472">Membrane</keyword>
<dbReference type="EMBL" id="JAXOVC010000007">
    <property type="protein sequence ID" value="KAK4498829.1"/>
    <property type="molecule type" value="Genomic_DNA"/>
</dbReference>
<comment type="caution">
    <text evidence="7">The sequence shown here is derived from an EMBL/GenBank/DDBJ whole genome shotgun (WGS) entry which is preliminary data.</text>
</comment>
<evidence type="ECO:0000256" key="1">
    <source>
        <dbReference type="ARBA" id="ARBA00004167"/>
    </source>
</evidence>
<organism evidence="7 8">
    <name type="scientific">Zasmidium cellare</name>
    <name type="common">Wine cellar mold</name>
    <name type="synonym">Racodium cellare</name>
    <dbReference type="NCBI Taxonomy" id="395010"/>
    <lineage>
        <taxon>Eukaryota</taxon>
        <taxon>Fungi</taxon>
        <taxon>Dikarya</taxon>
        <taxon>Ascomycota</taxon>
        <taxon>Pezizomycotina</taxon>
        <taxon>Dothideomycetes</taxon>
        <taxon>Dothideomycetidae</taxon>
        <taxon>Mycosphaerellales</taxon>
        <taxon>Mycosphaerellaceae</taxon>
        <taxon>Zasmidium</taxon>
    </lineage>
</organism>
<comment type="subcellular location">
    <subcellularLocation>
        <location evidence="1">Membrane</location>
        <topology evidence="1">Single-pass membrane protein</topology>
    </subcellularLocation>
</comment>